<accession>A0ABQ5HCP7</accession>
<keyword evidence="2" id="KW-1185">Reference proteome</keyword>
<reference evidence="1" key="1">
    <citation type="journal article" date="2022" name="Int. J. Mol. Sci.">
        <title>Draft Genome of Tanacetum Coccineum: Genomic Comparison of Closely Related Tanacetum-Family Plants.</title>
        <authorList>
            <person name="Yamashiro T."/>
            <person name="Shiraishi A."/>
            <person name="Nakayama K."/>
            <person name="Satake H."/>
        </authorList>
    </citation>
    <scope>NUCLEOTIDE SEQUENCE</scope>
</reference>
<comment type="caution">
    <text evidence="1">The sequence shown here is derived from an EMBL/GenBank/DDBJ whole genome shotgun (WGS) entry which is preliminary data.</text>
</comment>
<name>A0ABQ5HCP7_9ASTR</name>
<dbReference type="EMBL" id="BQNB010019414">
    <property type="protein sequence ID" value="GJT85050.1"/>
    <property type="molecule type" value="Genomic_DNA"/>
</dbReference>
<proteinExistence type="predicted"/>
<protein>
    <submittedName>
        <fullName evidence="1">Uncharacterized protein</fullName>
    </submittedName>
</protein>
<organism evidence="1 2">
    <name type="scientific">Tanacetum coccineum</name>
    <dbReference type="NCBI Taxonomy" id="301880"/>
    <lineage>
        <taxon>Eukaryota</taxon>
        <taxon>Viridiplantae</taxon>
        <taxon>Streptophyta</taxon>
        <taxon>Embryophyta</taxon>
        <taxon>Tracheophyta</taxon>
        <taxon>Spermatophyta</taxon>
        <taxon>Magnoliopsida</taxon>
        <taxon>eudicotyledons</taxon>
        <taxon>Gunneridae</taxon>
        <taxon>Pentapetalae</taxon>
        <taxon>asterids</taxon>
        <taxon>campanulids</taxon>
        <taxon>Asterales</taxon>
        <taxon>Asteraceae</taxon>
        <taxon>Asteroideae</taxon>
        <taxon>Anthemideae</taxon>
        <taxon>Anthemidinae</taxon>
        <taxon>Tanacetum</taxon>
    </lineage>
</organism>
<reference evidence="1" key="2">
    <citation type="submission" date="2022-01" db="EMBL/GenBank/DDBJ databases">
        <authorList>
            <person name="Yamashiro T."/>
            <person name="Shiraishi A."/>
            <person name="Satake H."/>
            <person name="Nakayama K."/>
        </authorList>
    </citation>
    <scope>NUCLEOTIDE SEQUENCE</scope>
</reference>
<gene>
    <name evidence="1" type="ORF">Tco_1066767</name>
</gene>
<sequence>MKELKEADFGSAILDSIQSQVPLIVNKYLGTTLPDQFRKVLRANNVKLKRELSELDYRKVIDEPIKIHVVNEVQNFLPQFLPKAVSDFV</sequence>
<evidence type="ECO:0000313" key="2">
    <source>
        <dbReference type="Proteomes" id="UP001151760"/>
    </source>
</evidence>
<evidence type="ECO:0000313" key="1">
    <source>
        <dbReference type="EMBL" id="GJT85050.1"/>
    </source>
</evidence>
<dbReference type="Proteomes" id="UP001151760">
    <property type="component" value="Unassembled WGS sequence"/>
</dbReference>